<accession>A0A9P0QRX5</accession>
<dbReference type="GO" id="GO:0001919">
    <property type="term" value="P:regulation of receptor recycling"/>
    <property type="evidence" value="ECO:0007669"/>
    <property type="project" value="InterPro"/>
</dbReference>
<dbReference type="SMART" id="SM01262">
    <property type="entry name" value="LAMTOR"/>
    <property type="match status" value="1"/>
</dbReference>
<keyword evidence="2" id="KW-0519">Myristate</keyword>
<dbReference type="EMBL" id="CAKXYY010000016">
    <property type="protein sequence ID" value="CAH2354381.1"/>
    <property type="molecule type" value="Genomic_DNA"/>
</dbReference>
<dbReference type="GO" id="GO:0016197">
    <property type="term" value="P:endosomal transport"/>
    <property type="evidence" value="ECO:0007669"/>
    <property type="project" value="InterPro"/>
</dbReference>
<dbReference type="GO" id="GO:0045121">
    <property type="term" value="C:membrane raft"/>
    <property type="evidence" value="ECO:0007669"/>
    <property type="project" value="InterPro"/>
</dbReference>
<evidence type="ECO:0000256" key="4">
    <source>
        <dbReference type="ARBA" id="ARBA00023139"/>
    </source>
</evidence>
<evidence type="ECO:0000313" key="6">
    <source>
        <dbReference type="EMBL" id="CAH2354381.1"/>
    </source>
</evidence>
<evidence type="ECO:0000313" key="7">
    <source>
        <dbReference type="Proteomes" id="UP000837801"/>
    </source>
</evidence>
<keyword evidence="4" id="KW-0564">Palmitate</keyword>
<comment type="subcellular location">
    <subcellularLocation>
        <location evidence="1">Endomembrane system</location>
    </subcellularLocation>
</comment>
<proteinExistence type="predicted"/>
<dbReference type="Proteomes" id="UP000837801">
    <property type="component" value="Unassembled WGS sequence"/>
</dbReference>
<reference evidence="6" key="1">
    <citation type="submission" date="2022-03" db="EMBL/GenBank/DDBJ databases">
        <authorList>
            <person name="Legras J.-L."/>
            <person name="Devillers H."/>
            <person name="Grondin C."/>
        </authorList>
    </citation>
    <scope>NUCLEOTIDE SEQUENCE</scope>
    <source>
        <strain evidence="6">CLIB 1423</strain>
    </source>
</reference>
<keyword evidence="7" id="KW-1185">Reference proteome</keyword>
<dbReference type="AlphaFoldDB" id="A0A9P0QRX5"/>
<protein>
    <submittedName>
        <fullName evidence="6">Uncharacterized protein</fullName>
    </submittedName>
</protein>
<evidence type="ECO:0000256" key="2">
    <source>
        <dbReference type="ARBA" id="ARBA00022707"/>
    </source>
</evidence>
<dbReference type="GO" id="GO:0071986">
    <property type="term" value="C:Ragulator complex"/>
    <property type="evidence" value="ECO:0007669"/>
    <property type="project" value="InterPro"/>
</dbReference>
<evidence type="ECO:0000256" key="1">
    <source>
        <dbReference type="ARBA" id="ARBA00004308"/>
    </source>
</evidence>
<dbReference type="GO" id="GO:0071230">
    <property type="term" value="P:cellular response to amino acid stimulus"/>
    <property type="evidence" value="ECO:0007669"/>
    <property type="project" value="InterPro"/>
</dbReference>
<keyword evidence="5" id="KW-0449">Lipoprotein</keyword>
<dbReference type="GO" id="GO:0031902">
    <property type="term" value="C:late endosome membrane"/>
    <property type="evidence" value="ECO:0007669"/>
    <property type="project" value="InterPro"/>
</dbReference>
<name>A0A9P0QRX5_9ASCO</name>
<gene>
    <name evidence="6" type="ORF">CLIB1423_16S01420</name>
</gene>
<evidence type="ECO:0000256" key="5">
    <source>
        <dbReference type="ARBA" id="ARBA00023288"/>
    </source>
</evidence>
<dbReference type="GO" id="GO:0043410">
    <property type="term" value="P:positive regulation of MAPK cascade"/>
    <property type="evidence" value="ECO:0007669"/>
    <property type="project" value="InterPro"/>
</dbReference>
<dbReference type="OrthoDB" id="3995860at2759"/>
<dbReference type="Pfam" id="PF15454">
    <property type="entry name" value="LAMTOR"/>
    <property type="match status" value="1"/>
</dbReference>
<keyword evidence="3" id="KW-0472">Membrane</keyword>
<evidence type="ECO:0000256" key="3">
    <source>
        <dbReference type="ARBA" id="ARBA00023136"/>
    </source>
</evidence>
<organism evidence="6 7">
    <name type="scientific">[Candida] railenensis</name>
    <dbReference type="NCBI Taxonomy" id="45579"/>
    <lineage>
        <taxon>Eukaryota</taxon>
        <taxon>Fungi</taxon>
        <taxon>Dikarya</taxon>
        <taxon>Ascomycota</taxon>
        <taxon>Saccharomycotina</taxon>
        <taxon>Pichiomycetes</taxon>
        <taxon>Debaryomycetaceae</taxon>
        <taxon>Kurtzmaniella</taxon>
    </lineage>
</organism>
<dbReference type="GO" id="GO:0032008">
    <property type="term" value="P:positive regulation of TOR signaling"/>
    <property type="evidence" value="ECO:0007669"/>
    <property type="project" value="InterPro"/>
</dbReference>
<comment type="caution">
    <text evidence="6">The sequence shown here is derived from an EMBL/GenBank/DDBJ whole genome shotgun (WGS) entry which is preliminary data.</text>
</comment>
<dbReference type="InterPro" id="IPR028209">
    <property type="entry name" value="LAMTOR1/MEH1"/>
</dbReference>
<sequence>MGVCLSCLRPELEDDEYNERTSLLGQQNRFSDENIQEELFKQQQRQSELNGIVNELSDNLIDVSTFLSSNTTINQSVGNITEAGEETVDDENETGTLSKRARSKILEDVENLDNEVKESCKVELTGPLFLEFK</sequence>